<dbReference type="GO" id="GO:0005385">
    <property type="term" value="F:zinc ion transmembrane transporter activity"/>
    <property type="evidence" value="ECO:0007669"/>
    <property type="project" value="TreeGrafter"/>
</dbReference>
<feature type="transmembrane region" description="Helical" evidence="5">
    <location>
        <begin position="157"/>
        <end position="178"/>
    </location>
</feature>
<accession>A0A495SDS2</accession>
<feature type="transmembrane region" description="Helical" evidence="5">
    <location>
        <begin position="184"/>
        <end position="203"/>
    </location>
</feature>
<evidence type="ECO:0000256" key="5">
    <source>
        <dbReference type="SAM" id="Phobius"/>
    </source>
</evidence>
<dbReference type="Pfam" id="PF02535">
    <property type="entry name" value="Zip"/>
    <property type="match status" value="1"/>
</dbReference>
<dbReference type="InterPro" id="IPR003689">
    <property type="entry name" value="ZIP"/>
</dbReference>
<comment type="subcellular location">
    <subcellularLocation>
        <location evidence="1">Membrane</location>
        <topology evidence="1">Multi-pass membrane protein</topology>
    </subcellularLocation>
</comment>
<dbReference type="AlphaFoldDB" id="A0A495SDS2"/>
<dbReference type="EMBL" id="RBXB01000002">
    <property type="protein sequence ID" value="RKS97653.1"/>
    <property type="molecule type" value="Genomic_DNA"/>
</dbReference>
<reference evidence="6 7" key="1">
    <citation type="submission" date="2018-10" db="EMBL/GenBank/DDBJ databases">
        <title>Genomic Encyclopedia of Archaeal and Bacterial Type Strains, Phase II (KMG-II): from individual species to whole genera.</title>
        <authorList>
            <person name="Goeker M."/>
        </authorList>
    </citation>
    <scope>NUCLEOTIDE SEQUENCE [LARGE SCALE GENOMIC DNA]</scope>
    <source>
        <strain evidence="6 7">DSM 14219</strain>
    </source>
</reference>
<dbReference type="GO" id="GO:0016020">
    <property type="term" value="C:membrane"/>
    <property type="evidence" value="ECO:0007669"/>
    <property type="project" value="UniProtKB-SubCell"/>
</dbReference>
<dbReference type="Proteomes" id="UP000272428">
    <property type="component" value="Unassembled WGS sequence"/>
</dbReference>
<feature type="transmembrane region" description="Helical" evidence="5">
    <location>
        <begin position="60"/>
        <end position="81"/>
    </location>
</feature>
<keyword evidence="3 5" id="KW-1133">Transmembrane helix</keyword>
<organism evidence="6 7">
    <name type="scientific">Chryseobacterium defluvii</name>
    <dbReference type="NCBI Taxonomy" id="160396"/>
    <lineage>
        <taxon>Bacteria</taxon>
        <taxon>Pseudomonadati</taxon>
        <taxon>Bacteroidota</taxon>
        <taxon>Flavobacteriia</taxon>
        <taxon>Flavobacteriales</taxon>
        <taxon>Weeksellaceae</taxon>
        <taxon>Chryseobacterium group</taxon>
        <taxon>Chryseobacterium</taxon>
    </lineage>
</organism>
<evidence type="ECO:0000313" key="6">
    <source>
        <dbReference type="EMBL" id="RKS97653.1"/>
    </source>
</evidence>
<dbReference type="PANTHER" id="PTHR11040">
    <property type="entry name" value="ZINC/IRON TRANSPORTER"/>
    <property type="match status" value="1"/>
</dbReference>
<proteinExistence type="predicted"/>
<gene>
    <name evidence="6" type="ORF">BCF58_1786</name>
</gene>
<protein>
    <submittedName>
        <fullName evidence="6">ZIP zinc transporter</fullName>
    </submittedName>
</protein>
<keyword evidence="7" id="KW-1185">Reference proteome</keyword>
<keyword evidence="4 5" id="KW-0472">Membrane</keyword>
<feature type="transmembrane region" description="Helical" evidence="5">
    <location>
        <begin position="124"/>
        <end position="145"/>
    </location>
</feature>
<feature type="transmembrane region" description="Helical" evidence="5">
    <location>
        <begin position="6"/>
        <end position="22"/>
    </location>
</feature>
<sequence length="241" mass="26679">MISVILLILSVIAGVFLGKYFGKKEKLAKNLLILSAGFLITICLNEVFPQVYVSEESTNLGIFVILGVLLQMVLEALTKGFEHGHFHHHNENNILPVALMVGLFVHAFIEGIPLASEKEILSPYLLGILVHNIPISFILGAFLFNRNDTKNSSSYPSLLIIALFASASPLGMLLGNYFNPDLQPYFLAVVGGIFLHISSVIIFESNKNHNIDWMKIGLVILGVLLALTMHLFHSHPHTHHH</sequence>
<feature type="transmembrane region" description="Helical" evidence="5">
    <location>
        <begin position="93"/>
        <end position="112"/>
    </location>
</feature>
<feature type="transmembrane region" description="Helical" evidence="5">
    <location>
        <begin position="215"/>
        <end position="233"/>
    </location>
</feature>
<evidence type="ECO:0000313" key="7">
    <source>
        <dbReference type="Proteomes" id="UP000272428"/>
    </source>
</evidence>
<evidence type="ECO:0000256" key="4">
    <source>
        <dbReference type="ARBA" id="ARBA00023136"/>
    </source>
</evidence>
<feature type="transmembrane region" description="Helical" evidence="5">
    <location>
        <begin position="31"/>
        <end position="48"/>
    </location>
</feature>
<evidence type="ECO:0000256" key="2">
    <source>
        <dbReference type="ARBA" id="ARBA00022692"/>
    </source>
</evidence>
<evidence type="ECO:0000256" key="1">
    <source>
        <dbReference type="ARBA" id="ARBA00004141"/>
    </source>
</evidence>
<evidence type="ECO:0000256" key="3">
    <source>
        <dbReference type="ARBA" id="ARBA00022989"/>
    </source>
</evidence>
<comment type="caution">
    <text evidence="6">The sequence shown here is derived from an EMBL/GenBank/DDBJ whole genome shotgun (WGS) entry which is preliminary data.</text>
</comment>
<keyword evidence="2 5" id="KW-0812">Transmembrane</keyword>
<dbReference type="PANTHER" id="PTHR11040:SF198">
    <property type="entry name" value="METAL HOMEOSTASIS FACTOR ATX2"/>
    <property type="match status" value="1"/>
</dbReference>
<name>A0A495SDS2_9FLAO</name>